<dbReference type="InterPro" id="IPR001757">
    <property type="entry name" value="P_typ_ATPase"/>
</dbReference>
<evidence type="ECO:0000256" key="7">
    <source>
        <dbReference type="ARBA" id="ARBA00022967"/>
    </source>
</evidence>
<feature type="domain" description="HMA" evidence="11">
    <location>
        <begin position="5"/>
        <end position="71"/>
    </location>
</feature>
<dbReference type="Pfam" id="PF00403">
    <property type="entry name" value="HMA"/>
    <property type="match status" value="2"/>
</dbReference>
<dbReference type="InterPro" id="IPR027256">
    <property type="entry name" value="P-typ_ATPase_IB"/>
</dbReference>
<dbReference type="InterPro" id="IPR023298">
    <property type="entry name" value="ATPase_P-typ_TM_dom_sf"/>
</dbReference>
<dbReference type="SFLD" id="SFLDS00003">
    <property type="entry name" value="Haloacid_Dehalogenase"/>
    <property type="match status" value="1"/>
</dbReference>
<dbReference type="GO" id="GO:0043682">
    <property type="term" value="F:P-type divalent copper transporter activity"/>
    <property type="evidence" value="ECO:0007669"/>
    <property type="project" value="TreeGrafter"/>
</dbReference>
<dbReference type="Proteomes" id="UP000481288">
    <property type="component" value="Unassembled WGS sequence"/>
</dbReference>
<dbReference type="CDD" id="cd02094">
    <property type="entry name" value="P-type_ATPase_Cu-like"/>
    <property type="match status" value="1"/>
</dbReference>
<dbReference type="CDD" id="cd00371">
    <property type="entry name" value="HMA"/>
    <property type="match status" value="2"/>
</dbReference>
<evidence type="ECO:0000256" key="8">
    <source>
        <dbReference type="ARBA" id="ARBA00022989"/>
    </source>
</evidence>
<dbReference type="PANTHER" id="PTHR43520">
    <property type="entry name" value="ATP7, ISOFORM B"/>
    <property type="match status" value="1"/>
</dbReference>
<dbReference type="SFLD" id="SFLDG00002">
    <property type="entry name" value="C1.7:_P-type_atpase_like"/>
    <property type="match status" value="1"/>
</dbReference>
<keyword evidence="7" id="KW-1278">Translocase</keyword>
<organism evidence="12 13">
    <name type="scientific">Lachnellula cervina</name>
    <dbReference type="NCBI Taxonomy" id="1316786"/>
    <lineage>
        <taxon>Eukaryota</taxon>
        <taxon>Fungi</taxon>
        <taxon>Dikarya</taxon>
        <taxon>Ascomycota</taxon>
        <taxon>Pezizomycotina</taxon>
        <taxon>Leotiomycetes</taxon>
        <taxon>Helotiales</taxon>
        <taxon>Lachnaceae</taxon>
        <taxon>Lachnellula</taxon>
    </lineage>
</organism>
<reference evidence="12 13" key="1">
    <citation type="submission" date="2018-05" db="EMBL/GenBank/DDBJ databases">
        <title>Whole genome sequencing for identification of molecular markers to develop diagnostic detection tools for the regulated plant pathogen Lachnellula willkommii.</title>
        <authorList>
            <person name="Giroux E."/>
            <person name="Bilodeau G."/>
        </authorList>
    </citation>
    <scope>NUCLEOTIDE SEQUENCE [LARGE SCALE GENOMIC DNA]</scope>
    <source>
        <strain evidence="12 13">CBS 625.97</strain>
    </source>
</reference>
<accession>A0A7D8YZY1</accession>
<dbReference type="SUPFAM" id="SSF55008">
    <property type="entry name" value="HMA, heavy metal-associated domain"/>
    <property type="match status" value="2"/>
</dbReference>
<dbReference type="SFLD" id="SFLDF00027">
    <property type="entry name" value="p-type_atpase"/>
    <property type="match status" value="1"/>
</dbReference>
<keyword evidence="13" id="KW-1185">Reference proteome</keyword>
<dbReference type="EMBL" id="QGMG01000580">
    <property type="protein sequence ID" value="TVY52613.1"/>
    <property type="molecule type" value="Genomic_DNA"/>
</dbReference>
<dbReference type="NCBIfam" id="TIGR01494">
    <property type="entry name" value="ATPase_P-type"/>
    <property type="match status" value="2"/>
</dbReference>
<feature type="transmembrane region" description="Helical" evidence="10">
    <location>
        <begin position="433"/>
        <end position="453"/>
    </location>
</feature>
<dbReference type="GO" id="GO:0016887">
    <property type="term" value="F:ATP hydrolysis activity"/>
    <property type="evidence" value="ECO:0007669"/>
    <property type="project" value="InterPro"/>
</dbReference>
<keyword evidence="6 10" id="KW-0067">ATP-binding</keyword>
<name>A0A7D8YZY1_9HELO</name>
<dbReference type="FunFam" id="3.30.70.100:FF:000043">
    <property type="entry name" value="Copper-transporting ATPase 2"/>
    <property type="match status" value="1"/>
</dbReference>
<comment type="caution">
    <text evidence="12">The sequence shown here is derived from an EMBL/GenBank/DDBJ whole genome shotgun (WGS) entry which is preliminary data.</text>
</comment>
<dbReference type="InterPro" id="IPR023214">
    <property type="entry name" value="HAD_sf"/>
</dbReference>
<dbReference type="OrthoDB" id="432719at2759"/>
<evidence type="ECO:0000256" key="3">
    <source>
        <dbReference type="ARBA" id="ARBA00022692"/>
    </source>
</evidence>
<dbReference type="InterPro" id="IPR044492">
    <property type="entry name" value="P_typ_ATPase_HD_dom"/>
</dbReference>
<dbReference type="InterPro" id="IPR018303">
    <property type="entry name" value="ATPase_P-typ_P_site"/>
</dbReference>
<dbReference type="InterPro" id="IPR059000">
    <property type="entry name" value="ATPase_P-type_domA"/>
</dbReference>
<evidence type="ECO:0000256" key="5">
    <source>
        <dbReference type="ARBA" id="ARBA00022741"/>
    </source>
</evidence>
<evidence type="ECO:0000313" key="13">
    <source>
        <dbReference type="Proteomes" id="UP000481288"/>
    </source>
</evidence>
<feature type="transmembrane region" description="Helical" evidence="10">
    <location>
        <begin position="1076"/>
        <end position="1096"/>
    </location>
</feature>
<dbReference type="Gene3D" id="3.40.1110.10">
    <property type="entry name" value="Calcium-transporting ATPase, cytoplasmic domain N"/>
    <property type="match status" value="1"/>
</dbReference>
<evidence type="ECO:0000313" key="12">
    <source>
        <dbReference type="EMBL" id="TVY52613.1"/>
    </source>
</evidence>
<dbReference type="Gene3D" id="2.70.150.10">
    <property type="entry name" value="Calcium-transporting ATPase, cytoplasmic transduction domain A"/>
    <property type="match status" value="1"/>
</dbReference>
<dbReference type="Pfam" id="PF00702">
    <property type="entry name" value="Hydrolase"/>
    <property type="match status" value="1"/>
</dbReference>
<dbReference type="InterPro" id="IPR008250">
    <property type="entry name" value="ATPase_P-typ_transduc_dom_A_sf"/>
</dbReference>
<evidence type="ECO:0000256" key="10">
    <source>
        <dbReference type="RuleBase" id="RU362081"/>
    </source>
</evidence>
<keyword evidence="4 10" id="KW-0479">Metal-binding</keyword>
<comment type="subcellular location">
    <subcellularLocation>
        <location evidence="1">Membrane</location>
        <topology evidence="1">Multi-pass membrane protein</topology>
    </subcellularLocation>
</comment>
<keyword evidence="9 10" id="KW-0472">Membrane</keyword>
<dbReference type="SUPFAM" id="SSF81665">
    <property type="entry name" value="Calcium ATPase, transmembrane domain M"/>
    <property type="match status" value="1"/>
</dbReference>
<proteinExistence type="inferred from homology"/>
<dbReference type="PROSITE" id="PS00154">
    <property type="entry name" value="ATPASE_E1_E2"/>
    <property type="match status" value="1"/>
</dbReference>
<protein>
    <submittedName>
        <fullName evidence="12">Copper-transporting ATPase HMA5</fullName>
    </submittedName>
</protein>
<comment type="similarity">
    <text evidence="2 10">Belongs to the cation transport ATPase (P-type) (TC 3.A.3) family. Type IB subfamily.</text>
</comment>
<feature type="transmembrane region" description="Helical" evidence="10">
    <location>
        <begin position="392"/>
        <end position="412"/>
    </location>
</feature>
<keyword evidence="3 10" id="KW-0812">Transmembrane</keyword>
<dbReference type="GO" id="GO:0055070">
    <property type="term" value="P:copper ion homeostasis"/>
    <property type="evidence" value="ECO:0007669"/>
    <property type="project" value="TreeGrafter"/>
</dbReference>
<feature type="transmembrane region" description="Helical" evidence="10">
    <location>
        <begin position="473"/>
        <end position="492"/>
    </location>
</feature>
<feature type="domain" description="HMA" evidence="11">
    <location>
        <begin position="166"/>
        <end position="231"/>
    </location>
</feature>
<dbReference type="Pfam" id="PF00122">
    <property type="entry name" value="E1-E2_ATPase"/>
    <property type="match status" value="1"/>
</dbReference>
<dbReference type="InterPro" id="IPR017969">
    <property type="entry name" value="Heavy-metal-associated_CS"/>
</dbReference>
<evidence type="ECO:0000256" key="9">
    <source>
        <dbReference type="ARBA" id="ARBA00023136"/>
    </source>
</evidence>
<feature type="transmembrane region" description="Helical" evidence="10">
    <location>
        <begin position="344"/>
        <end position="368"/>
    </location>
</feature>
<dbReference type="PROSITE" id="PS50846">
    <property type="entry name" value="HMA_2"/>
    <property type="match status" value="2"/>
</dbReference>
<dbReference type="PROSITE" id="PS01047">
    <property type="entry name" value="HMA_1"/>
    <property type="match status" value="1"/>
</dbReference>
<dbReference type="GO" id="GO:0005507">
    <property type="term" value="F:copper ion binding"/>
    <property type="evidence" value="ECO:0007669"/>
    <property type="project" value="TreeGrafter"/>
</dbReference>
<evidence type="ECO:0000259" key="11">
    <source>
        <dbReference type="PROSITE" id="PS50846"/>
    </source>
</evidence>
<dbReference type="SUPFAM" id="SSF81653">
    <property type="entry name" value="Calcium ATPase, transduction domain A"/>
    <property type="match status" value="1"/>
</dbReference>
<feature type="non-terminal residue" evidence="12">
    <location>
        <position position="1106"/>
    </location>
</feature>
<feature type="transmembrane region" description="Helical" evidence="10">
    <location>
        <begin position="690"/>
        <end position="712"/>
    </location>
</feature>
<gene>
    <name evidence="12" type="primary">HMA5</name>
    <name evidence="12" type="ORF">LCER1_G007217</name>
</gene>
<dbReference type="GO" id="GO:0005524">
    <property type="term" value="F:ATP binding"/>
    <property type="evidence" value="ECO:0007669"/>
    <property type="project" value="UniProtKB-UniRule"/>
</dbReference>
<dbReference type="Gene3D" id="3.40.50.1000">
    <property type="entry name" value="HAD superfamily/HAD-like"/>
    <property type="match status" value="1"/>
</dbReference>
<dbReference type="PANTHER" id="PTHR43520:SF32">
    <property type="entry name" value="COPPER RESISTANCE P-TYPE ATPASE (EUROFUNG)"/>
    <property type="match status" value="1"/>
</dbReference>
<evidence type="ECO:0000256" key="2">
    <source>
        <dbReference type="ARBA" id="ARBA00006024"/>
    </source>
</evidence>
<dbReference type="InterPro" id="IPR036412">
    <property type="entry name" value="HAD-like_sf"/>
</dbReference>
<dbReference type="FunFam" id="2.70.150.10:FF:000068">
    <property type="entry name" value="Copper resistance-associated P-type ATPase"/>
    <property type="match status" value="1"/>
</dbReference>
<evidence type="ECO:0000256" key="1">
    <source>
        <dbReference type="ARBA" id="ARBA00004141"/>
    </source>
</evidence>
<dbReference type="InterPro" id="IPR023299">
    <property type="entry name" value="ATPase_P-typ_cyto_dom_N"/>
</dbReference>
<keyword evidence="5 10" id="KW-0547">Nucleotide-binding</keyword>
<dbReference type="AlphaFoldDB" id="A0A7D8YZY1"/>
<dbReference type="SUPFAM" id="SSF56784">
    <property type="entry name" value="HAD-like"/>
    <property type="match status" value="1"/>
</dbReference>
<sequence length="1106" mass="119542">MANMATTSFLISNLHCPSCVSHIKDTISHLDPQPSSVSPSLVTSWVTVDHEISLSIRNIQNALEEAGFEISDVATNTKQPTTFATGRAHKAGSSNIGYLDRLISRLGFDSEPTKAKATNRHLENCEACRLERDVKAAESSAAESERTSGNIPLVVIDSNNASQTTWRASIAIGGMTCASCSKAITSELKEKDWIQNVVVNLISNSATVDFLGKEHQNDIIEAIEDIGYEATIDSVVDMKKLQDDSSKTIRTVEIFVDGMFCGHCPEKVLVSLQAFGDRVKVEKPIDIRDPILKISYTPHLPDLTIRSIIAVISEANEALNPSIYHPPTLEERSHENHRREQLRIVYRVLLTLIIAIPTLIIGIVYMSLVPSSNPGRKFLDKPLHAGVSRSQWALFVMATPVYFLCADVFHIRALKEIRSMWRPGSKTPFLQRFYRFGSMNMLMSLGTSIAYFSSVAQLIAAGVSSPLVPDNSTFYFDSVVFLTLFLLIGRLIESYSKSKTGDAVTMLGKLRPTEALLVVSANPESNSSDTLTEEKWLNRGTKDSVQSINVDLLEFDDVVRVLQGGSPPCDGIVVQGETIFDESSLTGESKLVKKAVGDEVFSGTVNKDGPISVKITGVAGSSMLDQIVKAVREGQTRRAPIERIADTLTGYFVPMVTLIAIVTWIIWLALGVSGDLPDDYLGDSSRGWTAWSLQFAIAVFVVACPCGLALAAPTALFVGGGLAAQNGILVKGGGEAFEKASRLDCIVFDKTGTLTMGGEPVVTDFQVFPINLEFGSQDGQEVILGSIKAIEENSSHTIAKALVSFCKSREIRESGIADIEEIAGKGMRGRMSHHGSDIIDEVLIGNEALFTDFEIPLRPETLATLEAWKLEGKSVALASMKREPGSWQLTAIFAISDPIRKEARSIIKAIRDRGTDVWMLSGDNQITANAVGAKVGIAAENIIAGVLPSQKAEKIQYLQKSLKAHTTFPGTEHSTKCAMIAMVGDGINDSPALTTADVGIAIGSGSDIAISSAEFVLVSSNLSTLITLLDLSKCVFQRIKLNFAWALVYNLIALPVAAGVLYPVVSRGSHVRLDPVWASLAMAASSISVVCSSLALRSGIPWLGFK</sequence>
<evidence type="ECO:0000256" key="4">
    <source>
        <dbReference type="ARBA" id="ARBA00022723"/>
    </source>
</evidence>
<feature type="transmembrane region" description="Helical" evidence="10">
    <location>
        <begin position="1043"/>
        <end position="1064"/>
    </location>
</feature>
<dbReference type="NCBIfam" id="TIGR01525">
    <property type="entry name" value="ATPase-IB_hvy"/>
    <property type="match status" value="1"/>
</dbReference>
<dbReference type="PRINTS" id="PR00119">
    <property type="entry name" value="CATATPASE"/>
</dbReference>
<feature type="transmembrane region" description="Helical" evidence="10">
    <location>
        <begin position="648"/>
        <end position="670"/>
    </location>
</feature>
<evidence type="ECO:0000256" key="6">
    <source>
        <dbReference type="ARBA" id="ARBA00022840"/>
    </source>
</evidence>
<dbReference type="InterPro" id="IPR036163">
    <property type="entry name" value="HMA_dom_sf"/>
</dbReference>
<dbReference type="InterPro" id="IPR006121">
    <property type="entry name" value="HMA_dom"/>
</dbReference>
<keyword evidence="8 10" id="KW-1133">Transmembrane helix</keyword>
<dbReference type="Gene3D" id="3.30.70.100">
    <property type="match status" value="2"/>
</dbReference>
<dbReference type="SUPFAM" id="SSF81660">
    <property type="entry name" value="Metal cation-transporting ATPase, ATP-binding domain N"/>
    <property type="match status" value="1"/>
</dbReference>
<dbReference type="GO" id="GO:0016020">
    <property type="term" value="C:membrane"/>
    <property type="evidence" value="ECO:0007669"/>
    <property type="project" value="UniProtKB-SubCell"/>
</dbReference>